<dbReference type="SUPFAM" id="SSF53335">
    <property type="entry name" value="S-adenosyl-L-methionine-dependent methyltransferases"/>
    <property type="match status" value="1"/>
</dbReference>
<reference evidence="1 2" key="1">
    <citation type="submission" date="2016-01" db="EMBL/GenBank/DDBJ databases">
        <authorList>
            <person name="Oliw E.H."/>
        </authorList>
    </citation>
    <scope>NUCLEOTIDE SEQUENCE [LARGE SCALE GENOMIC DNA]</scope>
    <source>
        <strain evidence="1 2">CMW7756A</strain>
    </source>
</reference>
<protein>
    <submittedName>
        <fullName evidence="1">Putative rRNA methylase</fullName>
    </submittedName>
</protein>
<sequence length="184" mass="21122">MIVKEKYFEIVDEALSHNFLGKIAVDATVGKGNDTLKLLKAVGKDGFVYGFDVQEEALSKARVLLEDYENYELFLDSHANIDRLESFDLVIYNLGFLPGSDKKITTLRESTLESLRKATEKINEAGLIIVVSYLGHENSLEEREGVDEFLKSLDQKIFKVEKREFYNQKHNPPIVYLIEKKVMR</sequence>
<gene>
    <name evidence="1" type="ORF">HMPREF3229_00790</name>
</gene>
<dbReference type="PATRIC" id="fig|54005.3.peg.777"/>
<name>A0A133PQ64_9FIRM</name>
<dbReference type="Pfam" id="PF06962">
    <property type="entry name" value="rRNA_methylase"/>
    <property type="match status" value="1"/>
</dbReference>
<dbReference type="InterPro" id="IPR029063">
    <property type="entry name" value="SAM-dependent_MTases_sf"/>
</dbReference>
<organism evidence="1">
    <name type="scientific">Peptoniphilus harei</name>
    <dbReference type="NCBI Taxonomy" id="54005"/>
    <lineage>
        <taxon>Bacteria</taxon>
        <taxon>Bacillati</taxon>
        <taxon>Bacillota</taxon>
        <taxon>Tissierellia</taxon>
        <taxon>Tissierellales</taxon>
        <taxon>Peptoniphilaceae</taxon>
        <taxon>Peptoniphilus</taxon>
    </lineage>
</organism>
<keyword evidence="1" id="KW-0808">Transferase</keyword>
<dbReference type="PANTHER" id="PTHR35276:SF1">
    <property type="entry name" value="TRNA (MNM(5)S(2)U34)-METHYLTRANSFERASE, CHLOROPLASTIC"/>
    <property type="match status" value="1"/>
</dbReference>
<keyword evidence="1" id="KW-0489">Methyltransferase</keyword>
<dbReference type="InterPro" id="IPR010719">
    <property type="entry name" value="MnmM_MeTrfase"/>
</dbReference>
<dbReference type="GO" id="GO:0032259">
    <property type="term" value="P:methylation"/>
    <property type="evidence" value="ECO:0007669"/>
    <property type="project" value="UniProtKB-KW"/>
</dbReference>
<accession>A0A133PQ64</accession>
<evidence type="ECO:0000313" key="2">
    <source>
        <dbReference type="Proteomes" id="UP000070174"/>
    </source>
</evidence>
<comment type="caution">
    <text evidence="1">The sequence shown here is derived from an EMBL/GenBank/DDBJ whole genome shotgun (WGS) entry which is preliminary data.</text>
</comment>
<evidence type="ECO:0000313" key="1">
    <source>
        <dbReference type="EMBL" id="KXA30782.1"/>
    </source>
</evidence>
<dbReference type="RefSeq" id="WP_060799988.1">
    <property type="nucleotide sequence ID" value="NZ_KQ957097.1"/>
</dbReference>
<dbReference type="AlphaFoldDB" id="A0A133PQ64"/>
<dbReference type="PANTHER" id="PTHR35276">
    <property type="entry name" value="S-ADENOSYL-L-METHIONINE-DEPENDENT METHYLTRANSFERASES SUPERFAMILY PROTEIN"/>
    <property type="match status" value="1"/>
</dbReference>
<dbReference type="EMBL" id="LRQE01000024">
    <property type="protein sequence ID" value="KXA30782.1"/>
    <property type="molecule type" value="Genomic_DNA"/>
</dbReference>
<proteinExistence type="predicted"/>
<dbReference type="GO" id="GO:0008168">
    <property type="term" value="F:methyltransferase activity"/>
    <property type="evidence" value="ECO:0007669"/>
    <property type="project" value="UniProtKB-KW"/>
</dbReference>
<dbReference type="Gene3D" id="3.40.50.150">
    <property type="entry name" value="Vaccinia Virus protein VP39"/>
    <property type="match status" value="1"/>
</dbReference>
<dbReference type="Proteomes" id="UP000070174">
    <property type="component" value="Unassembled WGS sequence"/>
</dbReference>